<keyword evidence="2" id="KW-1185">Reference proteome</keyword>
<proteinExistence type="predicted"/>
<dbReference type="Proteomes" id="UP000479710">
    <property type="component" value="Unassembled WGS sequence"/>
</dbReference>
<accession>A0A6G1CZ90</accession>
<evidence type="ECO:0000313" key="2">
    <source>
        <dbReference type="Proteomes" id="UP000479710"/>
    </source>
</evidence>
<reference evidence="1 2" key="1">
    <citation type="submission" date="2019-11" db="EMBL/GenBank/DDBJ databases">
        <title>Whole genome sequence of Oryza granulata.</title>
        <authorList>
            <person name="Li W."/>
        </authorList>
    </citation>
    <scope>NUCLEOTIDE SEQUENCE [LARGE SCALE GENOMIC DNA]</scope>
    <source>
        <strain evidence="2">cv. Menghai</strain>
        <tissue evidence="1">Leaf</tissue>
    </source>
</reference>
<evidence type="ECO:0000313" key="1">
    <source>
        <dbReference type="EMBL" id="KAF0905407.1"/>
    </source>
</evidence>
<organism evidence="1 2">
    <name type="scientific">Oryza meyeriana var. granulata</name>
    <dbReference type="NCBI Taxonomy" id="110450"/>
    <lineage>
        <taxon>Eukaryota</taxon>
        <taxon>Viridiplantae</taxon>
        <taxon>Streptophyta</taxon>
        <taxon>Embryophyta</taxon>
        <taxon>Tracheophyta</taxon>
        <taxon>Spermatophyta</taxon>
        <taxon>Magnoliopsida</taxon>
        <taxon>Liliopsida</taxon>
        <taxon>Poales</taxon>
        <taxon>Poaceae</taxon>
        <taxon>BOP clade</taxon>
        <taxon>Oryzoideae</taxon>
        <taxon>Oryzeae</taxon>
        <taxon>Oryzinae</taxon>
        <taxon>Oryza</taxon>
        <taxon>Oryza meyeriana</taxon>
    </lineage>
</organism>
<protein>
    <submittedName>
        <fullName evidence="1">Uncharacterized protein</fullName>
    </submittedName>
</protein>
<sequence length="118" mass="13749">MTTARSKKKIREEADELLRLRSVHEVDKALDRARKLTIRYKDSAMAFSTLGMVFTLVFDARWQQNRQVSNELLQESCDMYQKAMAYAPHCAWTRLIETNPAVETTLCDAIEFFKAKKQ</sequence>
<gene>
    <name evidence="1" type="ORF">E2562_004384</name>
</gene>
<comment type="caution">
    <text evidence="1">The sequence shown here is derived from an EMBL/GenBank/DDBJ whole genome shotgun (WGS) entry which is preliminary data.</text>
</comment>
<name>A0A6G1CZ90_9ORYZ</name>
<dbReference type="EMBL" id="SPHZ02000007">
    <property type="protein sequence ID" value="KAF0905407.1"/>
    <property type="molecule type" value="Genomic_DNA"/>
</dbReference>
<dbReference type="AlphaFoldDB" id="A0A6G1CZ90"/>